<evidence type="ECO:0000259" key="1">
    <source>
        <dbReference type="Pfam" id="PF00248"/>
    </source>
</evidence>
<dbReference type="OrthoDB" id="9783572at2"/>
<dbReference type="Proteomes" id="UP000294543">
    <property type="component" value="Unassembled WGS sequence"/>
</dbReference>
<organism evidence="2 3">
    <name type="scientific">Nonomuraea diastatica</name>
    <dbReference type="NCBI Taxonomy" id="1848329"/>
    <lineage>
        <taxon>Bacteria</taxon>
        <taxon>Bacillati</taxon>
        <taxon>Actinomycetota</taxon>
        <taxon>Actinomycetes</taxon>
        <taxon>Streptosporangiales</taxon>
        <taxon>Streptosporangiaceae</taxon>
        <taxon>Nonomuraea</taxon>
    </lineage>
</organism>
<accession>A0A4R4WPR8</accession>
<evidence type="ECO:0000313" key="2">
    <source>
        <dbReference type="EMBL" id="TDD18415.1"/>
    </source>
</evidence>
<proteinExistence type="predicted"/>
<reference evidence="2 3" key="1">
    <citation type="submission" date="2019-03" db="EMBL/GenBank/DDBJ databases">
        <title>Draft genome sequences of novel Actinobacteria.</title>
        <authorList>
            <person name="Sahin N."/>
            <person name="Ay H."/>
            <person name="Saygin H."/>
        </authorList>
    </citation>
    <scope>NUCLEOTIDE SEQUENCE [LARGE SCALE GENOMIC DNA]</scope>
    <source>
        <strain evidence="2 3">KC712</strain>
    </source>
</reference>
<dbReference type="InterPro" id="IPR053135">
    <property type="entry name" value="AKR2_Oxidoreductase"/>
</dbReference>
<dbReference type="PROSITE" id="PS51318">
    <property type="entry name" value="TAT"/>
    <property type="match status" value="1"/>
</dbReference>
<dbReference type="SUPFAM" id="SSF51430">
    <property type="entry name" value="NAD(P)-linked oxidoreductase"/>
    <property type="match status" value="1"/>
</dbReference>
<dbReference type="Gene3D" id="3.20.20.100">
    <property type="entry name" value="NADP-dependent oxidoreductase domain"/>
    <property type="match status" value="1"/>
</dbReference>
<dbReference type="InterPro" id="IPR006311">
    <property type="entry name" value="TAT_signal"/>
</dbReference>
<gene>
    <name evidence="2" type="ORF">E1294_24330</name>
</gene>
<name>A0A4R4WPR8_9ACTN</name>
<dbReference type="Pfam" id="PF00248">
    <property type="entry name" value="Aldo_ket_red"/>
    <property type="match status" value="1"/>
</dbReference>
<dbReference type="InterPro" id="IPR023210">
    <property type="entry name" value="NADP_OxRdtase_dom"/>
</dbReference>
<dbReference type="CDD" id="cd19095">
    <property type="entry name" value="AKR_PA4992-like"/>
    <property type="match status" value="1"/>
</dbReference>
<protein>
    <submittedName>
        <fullName evidence="2">Aldo/keto reductase</fullName>
    </submittedName>
</protein>
<sequence length="386" mass="43190">MRRSTGIPERYLAGPDRTWPYATYPREHPCMSEKSWAPTRRQLMMTGGLGVLPLGAAAATTSGAAAAPDDLIRRTVPGTSERLPAIGLGTFMTFDTLSERRRERIREVARRHWRAGGRVFDCSPLYGRSEVTLGDVAEDLRINDRMFLAGKVWSTGDHLWDDGHAAAGLRQTVRRMSLDRPVDLMQCHSLVNVDVIVPLLHAWKKEGRIRHLGVTHHDPAYYPLVQSWVERARLDVVQVHYSIHTRVAEERLIPAAADNGTAVLVNMPLEKARLHHIVQGRPLPDFAKELGISTWSQYFLKWVIANPAVTCALPATSDPAHVAENVAAMRGPLPDAAMRERMVRHMETIPGFDQVATMPWYPGKSYSGVVSRAQAAVRERSPWWPS</sequence>
<dbReference type="InterPro" id="IPR036812">
    <property type="entry name" value="NAD(P)_OxRdtase_dom_sf"/>
</dbReference>
<feature type="domain" description="NADP-dependent oxidoreductase" evidence="1">
    <location>
        <begin position="86"/>
        <end position="339"/>
    </location>
</feature>
<keyword evidence="3" id="KW-1185">Reference proteome</keyword>
<comment type="caution">
    <text evidence="2">The sequence shown here is derived from an EMBL/GenBank/DDBJ whole genome shotgun (WGS) entry which is preliminary data.</text>
</comment>
<dbReference type="AlphaFoldDB" id="A0A4R4WPR8"/>
<evidence type="ECO:0000313" key="3">
    <source>
        <dbReference type="Proteomes" id="UP000294543"/>
    </source>
</evidence>
<dbReference type="PANTHER" id="PTHR43312">
    <property type="entry name" value="D-THREO-ALDOSE 1-DEHYDROGENASE"/>
    <property type="match status" value="1"/>
</dbReference>
<dbReference type="EMBL" id="SMKP01000071">
    <property type="protein sequence ID" value="TDD18415.1"/>
    <property type="molecule type" value="Genomic_DNA"/>
</dbReference>
<dbReference type="PANTHER" id="PTHR43312:SF1">
    <property type="entry name" value="NADP-DEPENDENT OXIDOREDUCTASE DOMAIN-CONTAINING PROTEIN"/>
    <property type="match status" value="1"/>
</dbReference>